<feature type="chain" id="PRO_5039948940" evidence="6">
    <location>
        <begin position="21"/>
        <end position="416"/>
    </location>
</feature>
<dbReference type="PANTHER" id="PTHR11860">
    <property type="entry name" value="POLYMERIC-IMMUNOGLOBULIN RECEPTOR"/>
    <property type="match status" value="1"/>
</dbReference>
<dbReference type="InterPro" id="IPR013783">
    <property type="entry name" value="Ig-like_fold"/>
</dbReference>
<reference evidence="8" key="1">
    <citation type="journal article" date="2016" name="Nat. Commun.">
        <title>The channel catfish genome sequence provides insights into the evolution of scale formation in teleosts.</title>
        <authorList>
            <person name="Liu Z."/>
            <person name="Liu S."/>
            <person name="Yao J."/>
            <person name="Bao L."/>
            <person name="Zhang J."/>
            <person name="Li Y."/>
            <person name="Jiang C."/>
            <person name="Sun L."/>
            <person name="Wang R."/>
            <person name="Zhang Y."/>
            <person name="Zhou T."/>
            <person name="Zeng Q."/>
            <person name="Fu Q."/>
            <person name="Gao S."/>
            <person name="Li N."/>
            <person name="Koren S."/>
            <person name="Jiang Y."/>
            <person name="Zimin A."/>
            <person name="Xu P."/>
            <person name="Phillippy A.M."/>
            <person name="Geng X."/>
            <person name="Song L."/>
            <person name="Sun F."/>
            <person name="Li C."/>
            <person name="Wang X."/>
            <person name="Chen A."/>
            <person name="Jin Y."/>
            <person name="Yuan Z."/>
            <person name="Yang Y."/>
            <person name="Tan S."/>
            <person name="Peatman E."/>
            <person name="Lu J."/>
            <person name="Qin Z."/>
            <person name="Dunham R."/>
            <person name="Li Z."/>
            <person name="Sonstegard T."/>
            <person name="Feng J."/>
            <person name="Danzmann R.G."/>
            <person name="Schroeder S."/>
            <person name="Scheffler B."/>
            <person name="Duke M.V."/>
            <person name="Ballard L."/>
            <person name="Kucuktas H."/>
            <person name="Kaltenboeck L."/>
            <person name="Liu H."/>
            <person name="Armbruster J."/>
            <person name="Xie Y."/>
            <person name="Kirby M.L."/>
            <person name="Tian Y."/>
            <person name="Flanagan M.E."/>
            <person name="Mu W."/>
            <person name="Waldbieser G.C."/>
        </authorList>
    </citation>
    <scope>NUCLEOTIDE SEQUENCE [LARGE SCALE GENOMIC DNA]</scope>
    <source>
        <strain evidence="8">SDA103</strain>
    </source>
</reference>
<evidence type="ECO:0000256" key="2">
    <source>
        <dbReference type="ARBA" id="ARBA00022692"/>
    </source>
</evidence>
<evidence type="ECO:0000256" key="6">
    <source>
        <dbReference type="SAM" id="SignalP"/>
    </source>
</evidence>
<dbReference type="PANTHER" id="PTHR11860:SF118">
    <property type="entry name" value="CMRF35-LIKE MOLECULE 3-RELATED"/>
    <property type="match status" value="1"/>
</dbReference>
<keyword evidence="5" id="KW-1133">Transmembrane helix</keyword>
<feature type="transmembrane region" description="Helical" evidence="5">
    <location>
        <begin position="249"/>
        <end position="275"/>
    </location>
</feature>
<dbReference type="AlphaFoldDB" id="A0A9F7TGF3"/>
<keyword evidence="6" id="KW-0732">Signal</keyword>
<keyword evidence="3 5" id="KW-0472">Membrane</keyword>
<dbReference type="InterPro" id="IPR036179">
    <property type="entry name" value="Ig-like_dom_sf"/>
</dbReference>
<dbReference type="SMART" id="SM00409">
    <property type="entry name" value="IG"/>
    <property type="match status" value="1"/>
</dbReference>
<dbReference type="GO" id="GO:0005886">
    <property type="term" value="C:plasma membrane"/>
    <property type="evidence" value="ECO:0007669"/>
    <property type="project" value="TreeGrafter"/>
</dbReference>
<feature type="domain" description="Ig-like" evidence="7">
    <location>
        <begin position="117"/>
        <end position="213"/>
    </location>
</feature>
<dbReference type="InterPro" id="IPR050671">
    <property type="entry name" value="CD300_family_receptors"/>
</dbReference>
<protein>
    <submittedName>
        <fullName evidence="9">Uncharacterized protein LOC124626037</fullName>
    </submittedName>
</protein>
<dbReference type="SUPFAM" id="SSF48726">
    <property type="entry name" value="Immunoglobulin"/>
    <property type="match status" value="2"/>
</dbReference>
<evidence type="ECO:0000256" key="3">
    <source>
        <dbReference type="ARBA" id="ARBA00023136"/>
    </source>
</evidence>
<keyword evidence="2 5" id="KW-0812">Transmembrane</keyword>
<keyword evidence="8" id="KW-1185">Reference proteome</keyword>
<dbReference type="PROSITE" id="PS50835">
    <property type="entry name" value="IG_LIKE"/>
    <property type="match status" value="1"/>
</dbReference>
<dbReference type="KEGG" id="ipu:124626037"/>
<dbReference type="GeneID" id="124626037"/>
<evidence type="ECO:0000313" key="9">
    <source>
        <dbReference type="RefSeq" id="XP_053531946.1"/>
    </source>
</evidence>
<dbReference type="GO" id="GO:0004888">
    <property type="term" value="F:transmembrane signaling receptor activity"/>
    <property type="evidence" value="ECO:0007669"/>
    <property type="project" value="TreeGrafter"/>
</dbReference>
<evidence type="ECO:0000256" key="5">
    <source>
        <dbReference type="SAM" id="Phobius"/>
    </source>
</evidence>
<sequence>MNILLIIIITFYLISGPVHCSDVIGYAGGHLLIDYKRQNYNMSTVYFCKLKPQEECEYLISVQSRGSAHKDRFSLYDSGEFITVIFRNLSVQDAGIYLGEVTNGWSHDINLKVNAGPCCSRTQSVTGYLGQTVTISCSYPVEFETNIRSVYKLDSRPEHEVIRTTGTEQHQDGRFSISSDRRNKVFSVNISDVREDDAGLYSCAVGNEETEVTYQSLFTAIQLQVTDVTTDRTKIPDVLSDTPEPGSSLIIIITTTITVCVCVIVLLMGGTILIYKLRSNRTQDSASIHQQTETNNMTADYENDPPQIQNTIMHPVYQSLNPNTNQSDSDYQSLNPNTNQSDSDYQSLNPNTNQSDSVYQSLNPNTNQSDSVYQSLDPNTNQSDSVYQNLDSNTNLSDSVYQTLNSNTNQIQCTRV</sequence>
<dbReference type="RefSeq" id="XP_053531946.1">
    <property type="nucleotide sequence ID" value="XM_053675971.1"/>
</dbReference>
<evidence type="ECO:0000256" key="1">
    <source>
        <dbReference type="ARBA" id="ARBA00004370"/>
    </source>
</evidence>
<reference evidence="9" key="2">
    <citation type="submission" date="2025-08" db="UniProtKB">
        <authorList>
            <consortium name="RefSeq"/>
        </authorList>
    </citation>
    <scope>IDENTIFICATION</scope>
    <source>
        <tissue evidence="9">Blood</tissue>
    </source>
</reference>
<accession>A0A9F7TGF3</accession>
<feature type="region of interest" description="Disordered" evidence="4">
    <location>
        <begin position="318"/>
        <end position="393"/>
    </location>
</feature>
<feature type="signal peptide" evidence="6">
    <location>
        <begin position="1"/>
        <end position="20"/>
    </location>
</feature>
<evidence type="ECO:0000256" key="4">
    <source>
        <dbReference type="SAM" id="MobiDB-lite"/>
    </source>
</evidence>
<evidence type="ECO:0000313" key="8">
    <source>
        <dbReference type="Proteomes" id="UP000221080"/>
    </source>
</evidence>
<dbReference type="InterPro" id="IPR003599">
    <property type="entry name" value="Ig_sub"/>
</dbReference>
<dbReference type="Proteomes" id="UP000221080">
    <property type="component" value="Chromosome 26"/>
</dbReference>
<dbReference type="InterPro" id="IPR013106">
    <property type="entry name" value="Ig_V-set"/>
</dbReference>
<proteinExistence type="predicted"/>
<gene>
    <name evidence="9" type="primary">LOC124626037</name>
</gene>
<dbReference type="Pfam" id="PF07686">
    <property type="entry name" value="V-set"/>
    <property type="match status" value="1"/>
</dbReference>
<comment type="subcellular location">
    <subcellularLocation>
        <location evidence="1">Membrane</location>
    </subcellularLocation>
</comment>
<dbReference type="OrthoDB" id="8442846at2759"/>
<dbReference type="Gene3D" id="2.60.40.10">
    <property type="entry name" value="Immunoglobulins"/>
    <property type="match status" value="2"/>
</dbReference>
<organism evidence="8 9">
    <name type="scientific">Ictalurus punctatus</name>
    <name type="common">Channel catfish</name>
    <name type="synonym">Silurus punctatus</name>
    <dbReference type="NCBI Taxonomy" id="7998"/>
    <lineage>
        <taxon>Eukaryota</taxon>
        <taxon>Metazoa</taxon>
        <taxon>Chordata</taxon>
        <taxon>Craniata</taxon>
        <taxon>Vertebrata</taxon>
        <taxon>Euteleostomi</taxon>
        <taxon>Actinopterygii</taxon>
        <taxon>Neopterygii</taxon>
        <taxon>Teleostei</taxon>
        <taxon>Ostariophysi</taxon>
        <taxon>Siluriformes</taxon>
        <taxon>Ictaluridae</taxon>
        <taxon>Ictalurus</taxon>
    </lineage>
</organism>
<dbReference type="InterPro" id="IPR007110">
    <property type="entry name" value="Ig-like_dom"/>
</dbReference>
<evidence type="ECO:0000259" key="7">
    <source>
        <dbReference type="PROSITE" id="PS50835"/>
    </source>
</evidence>
<name>A0A9F7TGF3_ICTPU</name>